<organism evidence="3 4">
    <name type="scientific">Zophobas morio</name>
    <dbReference type="NCBI Taxonomy" id="2755281"/>
    <lineage>
        <taxon>Eukaryota</taxon>
        <taxon>Metazoa</taxon>
        <taxon>Ecdysozoa</taxon>
        <taxon>Arthropoda</taxon>
        <taxon>Hexapoda</taxon>
        <taxon>Insecta</taxon>
        <taxon>Pterygota</taxon>
        <taxon>Neoptera</taxon>
        <taxon>Endopterygota</taxon>
        <taxon>Coleoptera</taxon>
        <taxon>Polyphaga</taxon>
        <taxon>Cucujiformia</taxon>
        <taxon>Tenebrionidae</taxon>
        <taxon>Zophobas</taxon>
    </lineage>
</organism>
<evidence type="ECO:0000259" key="2">
    <source>
        <dbReference type="Pfam" id="PF03184"/>
    </source>
</evidence>
<proteinExistence type="predicted"/>
<keyword evidence="4" id="KW-1185">Reference proteome</keyword>
<comment type="caution">
    <text evidence="3">The sequence shown here is derived from an EMBL/GenBank/DDBJ whole genome shotgun (WGS) entry which is preliminary data.</text>
</comment>
<sequence>MHEWFEQVWKKRRSTFFEKRRKSQCLIIYDSCRAHLTEEIKTLVQQHTELAVIPGGLTKALQPLDVAINKSFKDKLRVLWDEWIMNEALATFTPAGNRRRPSLVTVCEWIVTAWRDVSPDTVKKGFEKAGLHSYQNEEIHVEISDGVLEENNNHILDTQNEIDGDVESDTDVEDGENIESDSENYSDNELIGDEFDEWEDVAIDEI</sequence>
<feature type="domain" description="DDE-1" evidence="2">
    <location>
        <begin position="1"/>
        <end position="126"/>
    </location>
</feature>
<protein>
    <recommendedName>
        <fullName evidence="2">DDE-1 domain-containing protein</fullName>
    </recommendedName>
</protein>
<evidence type="ECO:0000256" key="1">
    <source>
        <dbReference type="SAM" id="MobiDB-lite"/>
    </source>
</evidence>
<dbReference type="EMBL" id="JALNTZ010000009">
    <property type="protein sequence ID" value="KAJ3641811.1"/>
    <property type="molecule type" value="Genomic_DNA"/>
</dbReference>
<dbReference type="Proteomes" id="UP001168821">
    <property type="component" value="Unassembled WGS sequence"/>
</dbReference>
<accession>A0AA38M3C2</accession>
<name>A0AA38M3C2_9CUCU</name>
<reference evidence="3" key="1">
    <citation type="journal article" date="2023" name="G3 (Bethesda)">
        <title>Whole genome assemblies of Zophobas morio and Tenebrio molitor.</title>
        <authorList>
            <person name="Kaur S."/>
            <person name="Stinson S.A."/>
            <person name="diCenzo G.C."/>
        </authorList>
    </citation>
    <scope>NUCLEOTIDE SEQUENCE</scope>
    <source>
        <strain evidence="3">QUZm001</strain>
    </source>
</reference>
<dbReference type="AlphaFoldDB" id="A0AA38M3C2"/>
<feature type="region of interest" description="Disordered" evidence="1">
    <location>
        <begin position="161"/>
        <end position="196"/>
    </location>
</feature>
<evidence type="ECO:0000313" key="4">
    <source>
        <dbReference type="Proteomes" id="UP001168821"/>
    </source>
</evidence>
<evidence type="ECO:0000313" key="3">
    <source>
        <dbReference type="EMBL" id="KAJ3641811.1"/>
    </source>
</evidence>
<dbReference type="GO" id="GO:0003676">
    <property type="term" value="F:nucleic acid binding"/>
    <property type="evidence" value="ECO:0007669"/>
    <property type="project" value="InterPro"/>
</dbReference>
<dbReference type="Pfam" id="PF03184">
    <property type="entry name" value="DDE_1"/>
    <property type="match status" value="1"/>
</dbReference>
<gene>
    <name evidence="3" type="ORF">Zmor_028284</name>
</gene>
<dbReference type="InterPro" id="IPR004875">
    <property type="entry name" value="DDE_SF_endonuclease_dom"/>
</dbReference>